<dbReference type="AlphaFoldDB" id="A0AAP0LBR9"/>
<evidence type="ECO:0000313" key="2">
    <source>
        <dbReference type="Proteomes" id="UP001419268"/>
    </source>
</evidence>
<reference evidence="1 2" key="1">
    <citation type="submission" date="2024-01" db="EMBL/GenBank/DDBJ databases">
        <title>Genome assemblies of Stephania.</title>
        <authorList>
            <person name="Yang L."/>
        </authorList>
    </citation>
    <scope>NUCLEOTIDE SEQUENCE [LARGE SCALE GENOMIC DNA]</scope>
    <source>
        <strain evidence="1">JXDWG</strain>
        <tissue evidence="1">Leaf</tissue>
    </source>
</reference>
<name>A0AAP0LBR9_9MAGN</name>
<dbReference type="Proteomes" id="UP001419268">
    <property type="component" value="Unassembled WGS sequence"/>
</dbReference>
<accession>A0AAP0LBR9</accession>
<evidence type="ECO:0008006" key="3">
    <source>
        <dbReference type="Google" id="ProtNLM"/>
    </source>
</evidence>
<sequence length="160" mass="18681">MLDHYVSVQGWKPTFNPLNAKFSTMPVWVRILRLPIEMYDEDIIKCIGAMIGKFVKMNYSTLFTTKGRFAQIYVEIDIELPLIPNVEMDGLTYHVEYESPYSLFQVWQGRPPHRVMPTGQLEFYRAVAVCLSPPNLQLMLSLLRPTFPRETLLHNPPHRK</sequence>
<dbReference type="PANTHER" id="PTHR31286">
    <property type="entry name" value="GLYCINE-RICH CELL WALL STRUCTURAL PROTEIN 1.8-LIKE"/>
    <property type="match status" value="1"/>
</dbReference>
<dbReference type="PANTHER" id="PTHR31286:SF99">
    <property type="entry name" value="DUF4283 DOMAIN-CONTAINING PROTEIN"/>
    <property type="match status" value="1"/>
</dbReference>
<comment type="caution">
    <text evidence="1">The sequence shown here is derived from an EMBL/GenBank/DDBJ whole genome shotgun (WGS) entry which is preliminary data.</text>
</comment>
<dbReference type="EMBL" id="JBBNAG010000001">
    <property type="protein sequence ID" value="KAK9166109.1"/>
    <property type="molecule type" value="Genomic_DNA"/>
</dbReference>
<gene>
    <name evidence="1" type="ORF">Scep_001300</name>
</gene>
<evidence type="ECO:0000313" key="1">
    <source>
        <dbReference type="EMBL" id="KAK9166109.1"/>
    </source>
</evidence>
<keyword evidence="2" id="KW-1185">Reference proteome</keyword>
<organism evidence="1 2">
    <name type="scientific">Stephania cephalantha</name>
    <dbReference type="NCBI Taxonomy" id="152367"/>
    <lineage>
        <taxon>Eukaryota</taxon>
        <taxon>Viridiplantae</taxon>
        <taxon>Streptophyta</taxon>
        <taxon>Embryophyta</taxon>
        <taxon>Tracheophyta</taxon>
        <taxon>Spermatophyta</taxon>
        <taxon>Magnoliopsida</taxon>
        <taxon>Ranunculales</taxon>
        <taxon>Menispermaceae</taxon>
        <taxon>Menispermoideae</taxon>
        <taxon>Cissampelideae</taxon>
        <taxon>Stephania</taxon>
    </lineage>
</organism>
<proteinExistence type="predicted"/>
<dbReference type="InterPro" id="IPR040256">
    <property type="entry name" value="At4g02000-like"/>
</dbReference>
<protein>
    <recommendedName>
        <fullName evidence="3">DUF4283 domain-containing protein</fullName>
    </recommendedName>
</protein>